<evidence type="ECO:0000313" key="3">
    <source>
        <dbReference type="Proteomes" id="UP001341281"/>
    </source>
</evidence>
<reference evidence="2 3" key="1">
    <citation type="submission" date="2024-02" db="EMBL/GenBank/DDBJ databases">
        <title>High-quality chromosome-scale genome assembly of Pensacola bahiagrass (Paspalum notatum Flugge var. saurae).</title>
        <authorList>
            <person name="Vega J.M."/>
            <person name="Podio M."/>
            <person name="Orjuela J."/>
            <person name="Siena L.A."/>
            <person name="Pessino S.C."/>
            <person name="Combes M.C."/>
            <person name="Mariac C."/>
            <person name="Albertini E."/>
            <person name="Pupilli F."/>
            <person name="Ortiz J.P.A."/>
            <person name="Leblanc O."/>
        </authorList>
    </citation>
    <scope>NUCLEOTIDE SEQUENCE [LARGE SCALE GENOMIC DNA]</scope>
    <source>
        <strain evidence="2">R1</strain>
        <tissue evidence="2">Leaf</tissue>
    </source>
</reference>
<feature type="compositionally biased region" description="Pro residues" evidence="1">
    <location>
        <begin position="1"/>
        <end position="10"/>
    </location>
</feature>
<gene>
    <name evidence="2" type="ORF">U9M48_018105</name>
</gene>
<dbReference type="AlphaFoldDB" id="A0AAQ3WPI6"/>
<evidence type="ECO:0000256" key="1">
    <source>
        <dbReference type="SAM" id="MobiDB-lite"/>
    </source>
</evidence>
<evidence type="ECO:0000313" key="2">
    <source>
        <dbReference type="EMBL" id="WVZ69297.1"/>
    </source>
</evidence>
<proteinExistence type="predicted"/>
<organism evidence="2 3">
    <name type="scientific">Paspalum notatum var. saurae</name>
    <dbReference type="NCBI Taxonomy" id="547442"/>
    <lineage>
        <taxon>Eukaryota</taxon>
        <taxon>Viridiplantae</taxon>
        <taxon>Streptophyta</taxon>
        <taxon>Embryophyta</taxon>
        <taxon>Tracheophyta</taxon>
        <taxon>Spermatophyta</taxon>
        <taxon>Magnoliopsida</taxon>
        <taxon>Liliopsida</taxon>
        <taxon>Poales</taxon>
        <taxon>Poaceae</taxon>
        <taxon>PACMAD clade</taxon>
        <taxon>Panicoideae</taxon>
        <taxon>Andropogonodae</taxon>
        <taxon>Paspaleae</taxon>
        <taxon>Paspalinae</taxon>
        <taxon>Paspalum</taxon>
    </lineage>
</organism>
<feature type="region of interest" description="Disordered" evidence="1">
    <location>
        <begin position="1"/>
        <end position="21"/>
    </location>
</feature>
<name>A0AAQ3WPI6_PASNO</name>
<accession>A0AAQ3WPI6</accession>
<dbReference type="Proteomes" id="UP001341281">
    <property type="component" value="Chromosome 04"/>
</dbReference>
<dbReference type="EMBL" id="CP144748">
    <property type="protein sequence ID" value="WVZ69297.1"/>
    <property type="molecule type" value="Genomic_DNA"/>
</dbReference>
<sequence>MADTPPPPALRHPSPRNSLEYKDAATGGSLLRLRHQRMYVNRLDCDRDVDGAVRAYMVFYTNQSDGLPSHYTPQWRQKESWFEEDEEVHGQNDDPLFLVGDEALVADGFWDESRSQLDLRACRVVSSGKSLAESRT</sequence>
<keyword evidence="3" id="KW-1185">Reference proteome</keyword>
<protein>
    <submittedName>
        <fullName evidence="2">Uncharacterized protein</fullName>
    </submittedName>
</protein>